<sequence>MIKIKNYQLENVALFLKNAKLTGQVSRYRTRLLKKIVARIQELAEEEANIVTDNNFEVDEKGNIVQKVQTKDAGREMAKLNKELTEIKQERSIFEEDTEQEFSKLEGALNEYEEKLAGDEAEAYDILLDAFEEGRERESNH</sequence>
<gene>
    <name evidence="2" type="ORF">R54876_GBNLAHCA_00672</name>
</gene>
<dbReference type="Pfam" id="PF07761">
    <property type="entry name" value="DUF1617"/>
    <property type="match status" value="1"/>
</dbReference>
<keyword evidence="3" id="KW-1185">Reference proteome</keyword>
<comment type="caution">
    <text evidence="2">The sequence shown here is derived from an EMBL/GenBank/DDBJ whole genome shotgun (WGS) entry which is preliminary data.</text>
</comment>
<proteinExistence type="predicted"/>
<evidence type="ECO:0008006" key="4">
    <source>
        <dbReference type="Google" id="ProtNLM"/>
    </source>
</evidence>
<reference evidence="2 3" key="1">
    <citation type="submission" date="2024-01" db="EMBL/GenBank/DDBJ databases">
        <authorList>
            <person name="Botero Cardona J."/>
        </authorList>
    </citation>
    <scope>NUCLEOTIDE SEQUENCE [LARGE SCALE GENOMIC DNA]</scope>
    <source>
        <strain evidence="2 3">LMG 33000</strain>
    </source>
</reference>
<dbReference type="InterPro" id="IPR011675">
    <property type="entry name" value="DUF1617"/>
</dbReference>
<keyword evidence="1" id="KW-0175">Coiled coil</keyword>
<name>A0ABM9N4L8_9LACO</name>
<accession>A0ABM9N4L8</accession>
<feature type="coiled-coil region" evidence="1">
    <location>
        <begin position="70"/>
        <end position="122"/>
    </location>
</feature>
<dbReference type="RefSeq" id="WP_349641653.1">
    <property type="nucleotide sequence ID" value="NZ_CAWVOH010000001.1"/>
</dbReference>
<dbReference type="EMBL" id="CAWVOH010000001">
    <property type="protein sequence ID" value="CAK8054111.1"/>
    <property type="molecule type" value="Genomic_DNA"/>
</dbReference>
<organism evidence="2 3">
    <name type="scientific">Eupransor demetentiae</name>
    <dbReference type="NCBI Taxonomy" id="3109584"/>
    <lineage>
        <taxon>Bacteria</taxon>
        <taxon>Bacillati</taxon>
        <taxon>Bacillota</taxon>
        <taxon>Bacilli</taxon>
        <taxon>Lactobacillales</taxon>
        <taxon>Lactobacillaceae</taxon>
        <taxon>Eupransor</taxon>
    </lineage>
</organism>
<evidence type="ECO:0000313" key="3">
    <source>
        <dbReference type="Proteomes" id="UP001314241"/>
    </source>
</evidence>
<protein>
    <recommendedName>
        <fullName evidence="4">Phage protein</fullName>
    </recommendedName>
</protein>
<evidence type="ECO:0000256" key="1">
    <source>
        <dbReference type="SAM" id="Coils"/>
    </source>
</evidence>
<dbReference type="Proteomes" id="UP001314241">
    <property type="component" value="Unassembled WGS sequence"/>
</dbReference>
<evidence type="ECO:0000313" key="2">
    <source>
        <dbReference type="EMBL" id="CAK8054111.1"/>
    </source>
</evidence>